<comment type="caution">
    <text evidence="3">The sequence shown here is derived from an EMBL/GenBank/DDBJ whole genome shotgun (WGS) entry which is preliminary data.</text>
</comment>
<dbReference type="AlphaFoldDB" id="A0AAD7RN70"/>
<keyword evidence="4" id="KW-1185">Reference proteome</keyword>
<evidence type="ECO:0000313" key="4">
    <source>
        <dbReference type="Proteomes" id="UP001221898"/>
    </source>
</evidence>
<gene>
    <name evidence="3" type="ORF">AAFF_G00159820</name>
</gene>
<name>A0AAD7RN70_9TELE</name>
<dbReference type="Proteomes" id="UP001221898">
    <property type="component" value="Unassembled WGS sequence"/>
</dbReference>
<evidence type="ECO:0000256" key="1">
    <source>
        <dbReference type="SAM" id="Coils"/>
    </source>
</evidence>
<dbReference type="EMBL" id="JAINUG010000216">
    <property type="protein sequence ID" value="KAJ8387170.1"/>
    <property type="molecule type" value="Genomic_DNA"/>
</dbReference>
<sequence>MKTLQKDMEDLKESMNGITIDMATLMKQQSAITDLLSEIKQLKWQNMEQAKKIVELENRVADLEQYSRTNDVIITGLAIRPRNYAQATKGATSVNGVVEHEETTEEQLTHNHNVSELNRQKTGGRRLGATQRCESEGPQDESRGSSSTTIMSGGSNVAVVNHITGMCLVTTASVAEVGVAVLRRPEYKADAVRGWCSRLWWNTAGHMEAIHRRV</sequence>
<evidence type="ECO:0000313" key="3">
    <source>
        <dbReference type="EMBL" id="KAJ8387170.1"/>
    </source>
</evidence>
<feature type="region of interest" description="Disordered" evidence="2">
    <location>
        <begin position="115"/>
        <end position="150"/>
    </location>
</feature>
<organism evidence="3 4">
    <name type="scientific">Aldrovandia affinis</name>
    <dbReference type="NCBI Taxonomy" id="143900"/>
    <lineage>
        <taxon>Eukaryota</taxon>
        <taxon>Metazoa</taxon>
        <taxon>Chordata</taxon>
        <taxon>Craniata</taxon>
        <taxon>Vertebrata</taxon>
        <taxon>Euteleostomi</taxon>
        <taxon>Actinopterygii</taxon>
        <taxon>Neopterygii</taxon>
        <taxon>Teleostei</taxon>
        <taxon>Notacanthiformes</taxon>
        <taxon>Halosauridae</taxon>
        <taxon>Aldrovandia</taxon>
    </lineage>
</organism>
<keyword evidence="1" id="KW-0175">Coiled coil</keyword>
<accession>A0AAD7RN70</accession>
<proteinExistence type="predicted"/>
<reference evidence="3" key="1">
    <citation type="journal article" date="2023" name="Science">
        <title>Genome structures resolve the early diversification of teleost fishes.</title>
        <authorList>
            <person name="Parey E."/>
            <person name="Louis A."/>
            <person name="Montfort J."/>
            <person name="Bouchez O."/>
            <person name="Roques C."/>
            <person name="Iampietro C."/>
            <person name="Lluch J."/>
            <person name="Castinel A."/>
            <person name="Donnadieu C."/>
            <person name="Desvignes T."/>
            <person name="Floi Bucao C."/>
            <person name="Jouanno E."/>
            <person name="Wen M."/>
            <person name="Mejri S."/>
            <person name="Dirks R."/>
            <person name="Jansen H."/>
            <person name="Henkel C."/>
            <person name="Chen W.J."/>
            <person name="Zahm M."/>
            <person name="Cabau C."/>
            <person name="Klopp C."/>
            <person name="Thompson A.W."/>
            <person name="Robinson-Rechavi M."/>
            <person name="Braasch I."/>
            <person name="Lecointre G."/>
            <person name="Bobe J."/>
            <person name="Postlethwait J.H."/>
            <person name="Berthelot C."/>
            <person name="Roest Crollius H."/>
            <person name="Guiguen Y."/>
        </authorList>
    </citation>
    <scope>NUCLEOTIDE SEQUENCE</scope>
    <source>
        <strain evidence="3">NC1722</strain>
    </source>
</reference>
<feature type="coiled-coil region" evidence="1">
    <location>
        <begin position="1"/>
        <end position="66"/>
    </location>
</feature>
<evidence type="ECO:0000256" key="2">
    <source>
        <dbReference type="SAM" id="MobiDB-lite"/>
    </source>
</evidence>
<protein>
    <submittedName>
        <fullName evidence="3">Uncharacterized protein</fullName>
    </submittedName>
</protein>